<gene>
    <name evidence="2" type="ORF">B0T18DRAFT_254187</name>
</gene>
<accession>A0AA40BR52</accession>
<feature type="compositionally biased region" description="Polar residues" evidence="1">
    <location>
        <begin position="112"/>
        <end position="125"/>
    </location>
</feature>
<protein>
    <submittedName>
        <fullName evidence="2">Uncharacterized protein</fullName>
    </submittedName>
</protein>
<organism evidence="2 3">
    <name type="scientific">Schizothecium vesticola</name>
    <dbReference type="NCBI Taxonomy" id="314040"/>
    <lineage>
        <taxon>Eukaryota</taxon>
        <taxon>Fungi</taxon>
        <taxon>Dikarya</taxon>
        <taxon>Ascomycota</taxon>
        <taxon>Pezizomycotina</taxon>
        <taxon>Sordariomycetes</taxon>
        <taxon>Sordariomycetidae</taxon>
        <taxon>Sordariales</taxon>
        <taxon>Schizotheciaceae</taxon>
        <taxon>Schizothecium</taxon>
    </lineage>
</organism>
<proteinExistence type="predicted"/>
<reference evidence="2" key="1">
    <citation type="submission" date="2023-06" db="EMBL/GenBank/DDBJ databases">
        <title>Genome-scale phylogeny and comparative genomics of the fungal order Sordariales.</title>
        <authorList>
            <consortium name="Lawrence Berkeley National Laboratory"/>
            <person name="Hensen N."/>
            <person name="Bonometti L."/>
            <person name="Westerberg I."/>
            <person name="Brannstrom I.O."/>
            <person name="Guillou S."/>
            <person name="Cros-Aarteil S."/>
            <person name="Calhoun S."/>
            <person name="Haridas S."/>
            <person name="Kuo A."/>
            <person name="Mondo S."/>
            <person name="Pangilinan J."/>
            <person name="Riley R."/>
            <person name="LaButti K."/>
            <person name="Andreopoulos B."/>
            <person name="Lipzen A."/>
            <person name="Chen C."/>
            <person name="Yanf M."/>
            <person name="Daum C."/>
            <person name="Ng V."/>
            <person name="Clum A."/>
            <person name="Steindorff A."/>
            <person name="Ohm R."/>
            <person name="Martin F."/>
            <person name="Silar P."/>
            <person name="Natvig D."/>
            <person name="Lalanne C."/>
            <person name="Gautier V."/>
            <person name="Ament-velasquez S.L."/>
            <person name="Kruys A."/>
            <person name="Hutchinson M.I."/>
            <person name="Powell A.J."/>
            <person name="Barry K."/>
            <person name="Miller A.N."/>
            <person name="Grigoriev I.V."/>
            <person name="Debuchy R."/>
            <person name="Gladieux P."/>
            <person name="Thoren M.H."/>
            <person name="Johannesson H."/>
        </authorList>
    </citation>
    <scope>NUCLEOTIDE SEQUENCE</scope>
    <source>
        <strain evidence="2">SMH3187-1</strain>
    </source>
</reference>
<feature type="region of interest" description="Disordered" evidence="1">
    <location>
        <begin position="112"/>
        <end position="167"/>
    </location>
</feature>
<evidence type="ECO:0000313" key="3">
    <source>
        <dbReference type="Proteomes" id="UP001172155"/>
    </source>
</evidence>
<feature type="compositionally biased region" description="Basic residues" evidence="1">
    <location>
        <begin position="144"/>
        <end position="163"/>
    </location>
</feature>
<comment type="caution">
    <text evidence="2">The sequence shown here is derived from an EMBL/GenBank/DDBJ whole genome shotgun (WGS) entry which is preliminary data.</text>
</comment>
<sequence length="248" mass="27684">MDATLRIAPRTRHSQTGGVLSSHFQPHYRALPTPRSELDWPNPFCPPLFLACWSSQCSDDPEGRLRLMDSTTDNAFCPEAGPNVDWSAIDKLKNIFSPTLDAVTITLLQGSKTRSRISPEQTAPATPSPDLARAPTAGTTSVHGNHRRPGPRGSSRSRHRSRNRNLIWRSATRAASQVLFNNLYRRLAAEARRRDHSVWIPLSFMSCDRARVQLKEAPRGCWHQKTVLSVPFVPGEPTTKPVTVAQHQ</sequence>
<dbReference type="Proteomes" id="UP001172155">
    <property type="component" value="Unassembled WGS sequence"/>
</dbReference>
<dbReference type="AlphaFoldDB" id="A0AA40BR52"/>
<name>A0AA40BR52_9PEZI</name>
<evidence type="ECO:0000313" key="2">
    <source>
        <dbReference type="EMBL" id="KAK0738871.1"/>
    </source>
</evidence>
<evidence type="ECO:0000256" key="1">
    <source>
        <dbReference type="SAM" id="MobiDB-lite"/>
    </source>
</evidence>
<dbReference type="EMBL" id="JAUKUD010000007">
    <property type="protein sequence ID" value="KAK0738871.1"/>
    <property type="molecule type" value="Genomic_DNA"/>
</dbReference>
<keyword evidence="3" id="KW-1185">Reference proteome</keyword>